<comment type="caution">
    <text evidence="1">The sequence shown here is derived from an EMBL/GenBank/DDBJ whole genome shotgun (WGS) entry which is preliminary data.</text>
</comment>
<gene>
    <name evidence="1" type="ORF">H8E23_14505</name>
</gene>
<protein>
    <recommendedName>
        <fullName evidence="3">DUF2281 domain-containing protein</fullName>
    </recommendedName>
</protein>
<dbReference type="EMBL" id="JACNJH010000206">
    <property type="protein sequence ID" value="MBC8362594.1"/>
    <property type="molecule type" value="Genomic_DNA"/>
</dbReference>
<evidence type="ECO:0000313" key="2">
    <source>
        <dbReference type="Proteomes" id="UP000603434"/>
    </source>
</evidence>
<dbReference type="Proteomes" id="UP000603434">
    <property type="component" value="Unassembled WGS sequence"/>
</dbReference>
<reference evidence="1 2" key="1">
    <citation type="submission" date="2020-08" db="EMBL/GenBank/DDBJ databases">
        <title>Bridging the membrane lipid divide: bacteria of the FCB group superphylum have the potential to synthesize archaeal ether lipids.</title>
        <authorList>
            <person name="Villanueva L."/>
            <person name="Von Meijenfeldt F.A.B."/>
            <person name="Westbye A.B."/>
            <person name="Yadav S."/>
            <person name="Hopmans E.C."/>
            <person name="Dutilh B.E."/>
            <person name="Sinninghe Damste J.S."/>
        </authorList>
    </citation>
    <scope>NUCLEOTIDE SEQUENCE [LARGE SCALE GENOMIC DNA]</scope>
    <source>
        <strain evidence="1">NIOZ-UU30</strain>
    </source>
</reference>
<evidence type="ECO:0000313" key="1">
    <source>
        <dbReference type="EMBL" id="MBC8362594.1"/>
    </source>
</evidence>
<accession>A0A8J6NPU6</accession>
<sequence length="81" mass="9392">MQDMNTKLNEIKKKLARLPGHKLEEVDDFIGFLLSKDKVKKPKVVQMKGVWTGKGFEKLDLHSEIKKSRKELSKSILKRSL</sequence>
<organism evidence="1 2">
    <name type="scientific">Candidatus Desulfatibia profunda</name>
    <dbReference type="NCBI Taxonomy" id="2841695"/>
    <lineage>
        <taxon>Bacteria</taxon>
        <taxon>Pseudomonadati</taxon>
        <taxon>Thermodesulfobacteriota</taxon>
        <taxon>Desulfobacteria</taxon>
        <taxon>Desulfobacterales</taxon>
        <taxon>Desulfobacterales incertae sedis</taxon>
        <taxon>Candidatus Desulfatibia</taxon>
    </lineage>
</organism>
<proteinExistence type="predicted"/>
<name>A0A8J6NPU6_9BACT</name>
<dbReference type="AlphaFoldDB" id="A0A8J6NPU6"/>
<evidence type="ECO:0008006" key="3">
    <source>
        <dbReference type="Google" id="ProtNLM"/>
    </source>
</evidence>